<sequence>MGSIPADAASYYATYNLGGPERRDNAGNVITSTAGGQQLAAHGFFHHPTPQQQQQQQHTQHTGSQQQQQQQHSGHQQQHHHQSPLLHTNVSQYHVQQQQHQQHHHHQSQPGHTSMAQYHAQHQHQHQQQVGPIATSAHHAGSVAAVGGDAAGAYQASGFSPYAHPAYHPQHSAAGFDPSNGSSVDSASTSAALAAGTGGVDHEYSVIDVAGALHTSTTPIHIQQQQQQQHVHPHIISNNGMRFDYILEAPTAAAQKADEPTLTYLNKGQLYGISMMDKMHSDTFYSTTLRISFHEDSHRKGAATYWNFWLNQQENPRVARAIELDKAGSIGVVSAETKQFDRVTFQWQGRRGAKIMIRFNCLSTDFSRIKGVKGIPLRIHLDTHYAIPAPMGASDAADFAASIGQISSPNTSLPSTNAMVVSSAESHGMAKSQVMGSFSTPVPPATAGNHPASLDTQSAPNTSTAATFSPTSANSSLASGKIIERCYARIKLFRDKGAERKNKDDQRHLDKLWEKQKAKLSLTGSNGGSTTTMTQQQMAEFTTTFAPVQQVTPFVEYTLTGDDCDAEEPVIIEDLWAANSSAISVAVAAAASADLESAGSSLSTPITGISSLNLGMPGMHLGGLSSPLTPAAAAVAYMRKRSADDLDLLSPNKRQFSPASLPAGINSGTFIGPNDTELIGVDPTYVPMARKRKSVMSIYIKFQGENVYRAVYLERLTVDDLLFKLAQRLEIQTTPDVEIIRKTRKGLTVKVDNNVISQLEDQQDMEVECSFAEDTGNLTIYLHY</sequence>
<comment type="caution">
    <text evidence="1">The sequence shown here is derived from an EMBL/GenBank/DDBJ whole genome shotgun (WGS) entry which is preliminary data.</text>
</comment>
<accession>A0ACC1I898</accession>
<proteinExistence type="predicted"/>
<reference evidence="1" key="1">
    <citation type="submission" date="2022-07" db="EMBL/GenBank/DDBJ databases">
        <title>Phylogenomic reconstructions and comparative analyses of Kickxellomycotina fungi.</title>
        <authorList>
            <person name="Reynolds N.K."/>
            <person name="Stajich J.E."/>
            <person name="Barry K."/>
            <person name="Grigoriev I.V."/>
            <person name="Crous P."/>
            <person name="Smith M.E."/>
        </authorList>
    </citation>
    <scope>NUCLEOTIDE SEQUENCE</scope>
    <source>
        <strain evidence="1">Benny 63K</strain>
    </source>
</reference>
<name>A0ACC1I898_9FUNG</name>
<keyword evidence="2" id="KW-1185">Reference proteome</keyword>
<organism evidence="1 2">
    <name type="scientific">Kickxella alabastrina</name>
    <dbReference type="NCBI Taxonomy" id="61397"/>
    <lineage>
        <taxon>Eukaryota</taxon>
        <taxon>Fungi</taxon>
        <taxon>Fungi incertae sedis</taxon>
        <taxon>Zoopagomycota</taxon>
        <taxon>Kickxellomycotina</taxon>
        <taxon>Kickxellomycetes</taxon>
        <taxon>Kickxellales</taxon>
        <taxon>Kickxellaceae</taxon>
        <taxon>Kickxella</taxon>
    </lineage>
</organism>
<protein>
    <submittedName>
        <fullName evidence="1">Uncharacterized protein</fullName>
    </submittedName>
</protein>
<dbReference type="Proteomes" id="UP001150581">
    <property type="component" value="Unassembled WGS sequence"/>
</dbReference>
<evidence type="ECO:0000313" key="1">
    <source>
        <dbReference type="EMBL" id="KAJ1887623.1"/>
    </source>
</evidence>
<dbReference type="EMBL" id="JANBPG010001950">
    <property type="protein sequence ID" value="KAJ1887623.1"/>
    <property type="molecule type" value="Genomic_DNA"/>
</dbReference>
<gene>
    <name evidence="1" type="ORF">LPJ66_009017</name>
</gene>
<evidence type="ECO:0000313" key="2">
    <source>
        <dbReference type="Proteomes" id="UP001150581"/>
    </source>
</evidence>